<accession>A0A0E9R3N4</accession>
<reference evidence="1" key="2">
    <citation type="journal article" date="2015" name="Fish Shellfish Immunol.">
        <title>Early steps in the European eel (Anguilla anguilla)-Vibrio vulnificus interaction in the gills: Role of the RtxA13 toxin.</title>
        <authorList>
            <person name="Callol A."/>
            <person name="Pajuelo D."/>
            <person name="Ebbesson L."/>
            <person name="Teles M."/>
            <person name="MacKenzie S."/>
            <person name="Amaro C."/>
        </authorList>
    </citation>
    <scope>NUCLEOTIDE SEQUENCE</scope>
</reference>
<evidence type="ECO:0000313" key="1">
    <source>
        <dbReference type="EMBL" id="JAH23751.1"/>
    </source>
</evidence>
<name>A0A0E9R3N4_ANGAN</name>
<reference evidence="1" key="1">
    <citation type="submission" date="2014-11" db="EMBL/GenBank/DDBJ databases">
        <authorList>
            <person name="Amaro Gonzalez C."/>
        </authorList>
    </citation>
    <scope>NUCLEOTIDE SEQUENCE</scope>
</reference>
<proteinExistence type="predicted"/>
<dbReference type="AlphaFoldDB" id="A0A0E9R3N4"/>
<organism evidence="1">
    <name type="scientific">Anguilla anguilla</name>
    <name type="common">European freshwater eel</name>
    <name type="synonym">Muraena anguilla</name>
    <dbReference type="NCBI Taxonomy" id="7936"/>
    <lineage>
        <taxon>Eukaryota</taxon>
        <taxon>Metazoa</taxon>
        <taxon>Chordata</taxon>
        <taxon>Craniata</taxon>
        <taxon>Vertebrata</taxon>
        <taxon>Euteleostomi</taxon>
        <taxon>Actinopterygii</taxon>
        <taxon>Neopterygii</taxon>
        <taxon>Teleostei</taxon>
        <taxon>Anguilliformes</taxon>
        <taxon>Anguillidae</taxon>
        <taxon>Anguilla</taxon>
    </lineage>
</organism>
<dbReference type="EMBL" id="GBXM01084826">
    <property type="protein sequence ID" value="JAH23751.1"/>
    <property type="molecule type" value="Transcribed_RNA"/>
</dbReference>
<protein>
    <submittedName>
        <fullName evidence="1">Uncharacterized protein</fullName>
    </submittedName>
</protein>
<sequence>MHALILLERTKHYSNTIFPGMQAVKR</sequence>